<evidence type="ECO:0000256" key="2">
    <source>
        <dbReference type="SAM" id="MobiDB-lite"/>
    </source>
</evidence>
<dbReference type="Gene3D" id="3.40.1000.10">
    <property type="entry name" value="Mog1/PsbP, alpha/beta/alpha sandwich"/>
    <property type="match status" value="1"/>
</dbReference>
<reference evidence="4" key="1">
    <citation type="submission" date="2006-06" db="EMBL/GenBank/DDBJ databases">
        <title>Complete sequence of chromosome of Mycobacterium sp. MCS.</title>
        <authorList>
            <consortium name="US DOE Joint Genome Institute"/>
            <person name="Copeland A."/>
            <person name="Lucas S."/>
            <person name="Lapidus A."/>
            <person name="Barry K."/>
            <person name="Detter J.C."/>
            <person name="Glavina del Rio T."/>
            <person name="Hammon N."/>
            <person name="Israni S."/>
            <person name="Dalin E."/>
            <person name="Tice H."/>
            <person name="Pitluck S."/>
            <person name="Martinez M."/>
            <person name="Schmutz J."/>
            <person name="Larimer F."/>
            <person name="Land M."/>
            <person name="Hauser L."/>
            <person name="Kyrpides N."/>
            <person name="Kim E."/>
            <person name="Miller C.D."/>
            <person name="Hughes J.E."/>
            <person name="Anderson A.J."/>
            <person name="Sims R.C."/>
            <person name="Richardson P."/>
        </authorList>
    </citation>
    <scope>NUCLEOTIDE SEQUENCE [LARGE SCALE GENOMIC DNA]</scope>
    <source>
        <strain evidence="4">MCS</strain>
    </source>
</reference>
<protein>
    <submittedName>
        <fullName evidence="4">Lipoprotein, putative</fullName>
    </submittedName>
</protein>
<dbReference type="InterPro" id="IPR019674">
    <property type="entry name" value="Lipoprotein_LpqN/LpqT-like"/>
</dbReference>
<proteinExistence type="predicted"/>
<feature type="chain" id="PRO_5024449336" evidence="3">
    <location>
        <begin position="24"/>
        <end position="219"/>
    </location>
</feature>
<evidence type="ECO:0000256" key="1">
    <source>
        <dbReference type="ARBA" id="ARBA00022729"/>
    </source>
</evidence>
<gene>
    <name evidence="4" type="ordered locus">Mmcs_4251</name>
</gene>
<keyword evidence="1 3" id="KW-0732">Signal</keyword>
<dbReference type="EMBL" id="CP000384">
    <property type="protein sequence ID" value="ABG10356.1"/>
    <property type="molecule type" value="Genomic_DNA"/>
</dbReference>
<organism evidence="4">
    <name type="scientific">Mycobacterium sp. (strain MCS)</name>
    <dbReference type="NCBI Taxonomy" id="164756"/>
    <lineage>
        <taxon>Bacteria</taxon>
        <taxon>Bacillati</taxon>
        <taxon>Actinomycetota</taxon>
        <taxon>Actinomycetes</taxon>
        <taxon>Mycobacteriales</taxon>
        <taxon>Mycobacteriaceae</taxon>
        <taxon>Mycobacterium</taxon>
    </lineage>
</organism>
<dbReference type="Pfam" id="PF10738">
    <property type="entry name" value="Lpp-LpqN"/>
    <property type="match status" value="1"/>
</dbReference>
<dbReference type="KEGG" id="mmc:Mmcs_4251"/>
<dbReference type="AlphaFoldDB" id="A0A5Q5BPG7"/>
<sequence precursor="true">MTARRVTAAAAALLVLAIGGCGAETPDYQSVWSTSSSAAPSPETPTETPVPVAQYLEEAGVTGRTVAPEKLPDLTVSIPTPPGWQPYPGTQFEPGTRVIAKGDTYPIAMLLVFELTGQFDPAEAIKHGDDDARLSENFKELNASQENWRGLPSAMVEGTYDLNGQRMQTYNRIVIATGSPPANQRYLVQLTVTSFANEAEKYGKDIEAILTGFTVAPKK</sequence>
<evidence type="ECO:0000313" key="4">
    <source>
        <dbReference type="EMBL" id="ABG10356.1"/>
    </source>
</evidence>
<feature type="region of interest" description="Disordered" evidence="2">
    <location>
        <begin position="29"/>
        <end position="48"/>
    </location>
</feature>
<name>A0A5Q5BPG7_MYCSS</name>
<accession>A0A5Q5BPG7</accession>
<evidence type="ECO:0000256" key="3">
    <source>
        <dbReference type="SAM" id="SignalP"/>
    </source>
</evidence>
<feature type="signal peptide" evidence="3">
    <location>
        <begin position="1"/>
        <end position="23"/>
    </location>
</feature>
<feature type="compositionally biased region" description="Low complexity" evidence="2">
    <location>
        <begin position="33"/>
        <end position="48"/>
    </location>
</feature>
<dbReference type="PROSITE" id="PS51257">
    <property type="entry name" value="PROKAR_LIPOPROTEIN"/>
    <property type="match status" value="1"/>
</dbReference>
<keyword evidence="4" id="KW-0449">Lipoprotein</keyword>